<dbReference type="AlphaFoldDB" id="A0A6I4T2F7"/>
<evidence type="ECO:0008006" key="5">
    <source>
        <dbReference type="Google" id="ProtNLM"/>
    </source>
</evidence>
<gene>
    <name evidence="3" type="ORF">GRI91_01385</name>
</gene>
<protein>
    <recommendedName>
        <fullName evidence="5">Type IV pilus biogenesis protein PilP</fullName>
    </recommendedName>
</protein>
<evidence type="ECO:0000256" key="2">
    <source>
        <dbReference type="SAM" id="SignalP"/>
    </source>
</evidence>
<dbReference type="Proteomes" id="UP000438476">
    <property type="component" value="Unassembled WGS sequence"/>
</dbReference>
<feature type="compositionally biased region" description="Basic and acidic residues" evidence="1">
    <location>
        <begin position="87"/>
        <end position="102"/>
    </location>
</feature>
<evidence type="ECO:0000313" key="3">
    <source>
        <dbReference type="EMBL" id="MXO64411.1"/>
    </source>
</evidence>
<organism evidence="3 4">
    <name type="scientific">Altericroceibacterium endophyticum</name>
    <dbReference type="NCBI Taxonomy" id="1808508"/>
    <lineage>
        <taxon>Bacteria</taxon>
        <taxon>Pseudomonadati</taxon>
        <taxon>Pseudomonadota</taxon>
        <taxon>Alphaproteobacteria</taxon>
        <taxon>Sphingomonadales</taxon>
        <taxon>Erythrobacteraceae</taxon>
        <taxon>Altericroceibacterium</taxon>
    </lineage>
</organism>
<proteinExistence type="predicted"/>
<feature type="signal peptide" evidence="2">
    <location>
        <begin position="1"/>
        <end position="24"/>
    </location>
</feature>
<keyword evidence="4" id="KW-1185">Reference proteome</keyword>
<reference evidence="3 4" key="1">
    <citation type="submission" date="2019-12" db="EMBL/GenBank/DDBJ databases">
        <title>Genomic-based taxomic classification of the family Erythrobacteraceae.</title>
        <authorList>
            <person name="Xu L."/>
        </authorList>
    </citation>
    <scope>NUCLEOTIDE SEQUENCE [LARGE SCALE GENOMIC DNA]</scope>
    <source>
        <strain evidence="3 4">LMG 29518</strain>
    </source>
</reference>
<dbReference type="OrthoDB" id="7596780at2"/>
<dbReference type="RefSeq" id="WP_160734845.1">
    <property type="nucleotide sequence ID" value="NZ_WTYT01000001.1"/>
</dbReference>
<dbReference type="EMBL" id="WTYT01000001">
    <property type="protein sequence ID" value="MXO64411.1"/>
    <property type="molecule type" value="Genomic_DNA"/>
</dbReference>
<keyword evidence="2" id="KW-0732">Signal</keyword>
<evidence type="ECO:0000256" key="1">
    <source>
        <dbReference type="SAM" id="MobiDB-lite"/>
    </source>
</evidence>
<feature type="region of interest" description="Disordered" evidence="1">
    <location>
        <begin position="59"/>
        <end position="102"/>
    </location>
</feature>
<evidence type="ECO:0000313" key="4">
    <source>
        <dbReference type="Proteomes" id="UP000438476"/>
    </source>
</evidence>
<accession>A0A6I4T2F7</accession>
<name>A0A6I4T2F7_9SPHN</name>
<comment type="caution">
    <text evidence="3">The sequence shown here is derived from an EMBL/GenBank/DDBJ whole genome shotgun (WGS) entry which is preliminary data.</text>
</comment>
<feature type="chain" id="PRO_5026273718" description="Type IV pilus biogenesis protein PilP" evidence="2">
    <location>
        <begin position="25"/>
        <end position="175"/>
    </location>
</feature>
<sequence>MKRFALAALGCSALMIGGTTPATAQVDDAIVLNILRECAKIDDAQARLACYDNNIRAAGGKPRSNTVPNASASGASASTGNDTFGAEDIRKPERFAPAPENRDELSARVASVRERQPGTYLITLESGAQWLFTESVSSSYRPPRRGSTVEIKAASLGSYLMVADGQAGVRVKRVK</sequence>